<dbReference type="InterPro" id="IPR027443">
    <property type="entry name" value="IPNS-like_sf"/>
</dbReference>
<accession>A0A7Y0LH15</accession>
<dbReference type="InterPro" id="IPR007803">
    <property type="entry name" value="Asp/Arg/Pro-Hydrxlase"/>
</dbReference>
<protein>
    <submittedName>
        <fullName evidence="2">Aspartyl/asparaginyl beta-hydroxylase domain-containing protein</fullName>
    </submittedName>
</protein>
<evidence type="ECO:0000313" key="3">
    <source>
        <dbReference type="Proteomes" id="UP000568664"/>
    </source>
</evidence>
<keyword evidence="3" id="KW-1185">Reference proteome</keyword>
<dbReference type="Gene3D" id="3.40.50.150">
    <property type="entry name" value="Vaccinia Virus protein VP39"/>
    <property type="match status" value="1"/>
</dbReference>
<gene>
    <name evidence="2" type="ORF">HII17_18570</name>
</gene>
<dbReference type="EMBL" id="JABBXH010000010">
    <property type="protein sequence ID" value="NMP33556.1"/>
    <property type="molecule type" value="Genomic_DNA"/>
</dbReference>
<dbReference type="Pfam" id="PF05118">
    <property type="entry name" value="Asp_Arg_Hydrox"/>
    <property type="match status" value="1"/>
</dbReference>
<dbReference type="SUPFAM" id="SSF51197">
    <property type="entry name" value="Clavaminate synthase-like"/>
    <property type="match status" value="1"/>
</dbReference>
<evidence type="ECO:0000313" key="2">
    <source>
        <dbReference type="EMBL" id="NMP33556.1"/>
    </source>
</evidence>
<organism evidence="2 3">
    <name type="scientific">Thalassotalea algicola</name>
    <dbReference type="NCBI Taxonomy" id="2716224"/>
    <lineage>
        <taxon>Bacteria</taxon>
        <taxon>Pseudomonadati</taxon>
        <taxon>Pseudomonadota</taxon>
        <taxon>Gammaproteobacteria</taxon>
        <taxon>Alteromonadales</taxon>
        <taxon>Colwelliaceae</taxon>
        <taxon>Thalassotalea</taxon>
    </lineage>
</organism>
<comment type="caution">
    <text evidence="2">The sequence shown here is derived from an EMBL/GenBank/DDBJ whole genome shotgun (WGS) entry which is preliminary data.</text>
</comment>
<dbReference type="RefSeq" id="WP_169076875.1">
    <property type="nucleotide sequence ID" value="NZ_JABBXH010000010.1"/>
</dbReference>
<sequence>MDAKKLPIRCSIDALLEDLKNIEREDWLDHFVPDNYSGEWQILTLRGPKGETHPIRLAYSNPNQTEFEYTPLINFTPNIRALLEQFNCTVNSVRLMKLTSKSIIKEHSDYDLEISQGNARLHIPLVTHPDVNFVVNNQKTEMKAGECWYLNLAKKHYVENFSPLDRIHLVIDVKVNDWLSSLMTEKVQNNDTPTQQKLSDLAKTLLNQNLQPDTLEKELSLFVTLLLSLTPENLNSNTHQNTQTTLGVALSPENAFECAKDFIRTIKFMRGLSSAIVNKSKPTNTKPVEVIYAGCGPLAIIAMPIILLNKIPIKLTVIDIHKASIDSVQSIIESLDKTQLINDFLCNDIDRFIIKANAQPDVILLEIMQAGLENEAQVALSKHLLKQAPEATIIPQKIEVDAIWVDPKIEFSTADIEEKRLKRTHSQNILAVDKDLLLNLPTKATYIECKDIYVPQVLADNYTAMLKTEIKIYDDISLKDNESGLTSLRIIPHQFTAGADNKVSAKYYLCEHPYFDFQ</sequence>
<dbReference type="Gene3D" id="2.60.120.330">
    <property type="entry name" value="B-lactam Antibiotic, Isopenicillin N Synthase, Chain"/>
    <property type="match status" value="1"/>
</dbReference>
<evidence type="ECO:0000259" key="1">
    <source>
        <dbReference type="Pfam" id="PF05118"/>
    </source>
</evidence>
<reference evidence="2 3" key="1">
    <citation type="submission" date="2020-04" db="EMBL/GenBank/DDBJ databases">
        <title>Thalassotalea sp. M1531, isolated from the surface of marine red alga.</title>
        <authorList>
            <person name="Pang L."/>
            <person name="Lu D.-C."/>
        </authorList>
    </citation>
    <scope>NUCLEOTIDE SEQUENCE [LARGE SCALE GENOMIC DNA]</scope>
    <source>
        <strain evidence="2 3">M1531</strain>
    </source>
</reference>
<dbReference type="AlphaFoldDB" id="A0A7Y0LH15"/>
<proteinExistence type="predicted"/>
<dbReference type="InterPro" id="IPR029063">
    <property type="entry name" value="SAM-dependent_MTases_sf"/>
</dbReference>
<dbReference type="Proteomes" id="UP000568664">
    <property type="component" value="Unassembled WGS sequence"/>
</dbReference>
<name>A0A7Y0LH15_9GAMM</name>
<feature type="domain" description="Aspartyl/asparaginy/proline hydroxylase" evidence="1">
    <location>
        <begin position="38"/>
        <end position="174"/>
    </location>
</feature>